<evidence type="ECO:0000313" key="4">
    <source>
        <dbReference type="Proteomes" id="UP000260823"/>
    </source>
</evidence>
<dbReference type="InterPro" id="IPR006976">
    <property type="entry name" value="VanZ-like"/>
</dbReference>
<feature type="transmembrane region" description="Helical" evidence="1">
    <location>
        <begin position="41"/>
        <end position="60"/>
    </location>
</feature>
<protein>
    <submittedName>
        <fullName evidence="3">VanZ family protein</fullName>
    </submittedName>
</protein>
<dbReference type="Proteomes" id="UP000260823">
    <property type="component" value="Unassembled WGS sequence"/>
</dbReference>
<feature type="transmembrane region" description="Helical" evidence="1">
    <location>
        <begin position="7"/>
        <end position="29"/>
    </location>
</feature>
<dbReference type="PANTHER" id="PTHR28008:SF1">
    <property type="entry name" value="DOMAIN PROTEIN, PUTATIVE (AFU_ORTHOLOGUE AFUA_3G10980)-RELATED"/>
    <property type="match status" value="1"/>
</dbReference>
<dbReference type="OrthoDB" id="1524985at2"/>
<dbReference type="Pfam" id="PF04892">
    <property type="entry name" value="VanZ"/>
    <property type="match status" value="1"/>
</dbReference>
<evidence type="ECO:0000256" key="1">
    <source>
        <dbReference type="SAM" id="Phobius"/>
    </source>
</evidence>
<keyword evidence="4" id="KW-1185">Reference proteome</keyword>
<comment type="caution">
    <text evidence="3">The sequence shown here is derived from an EMBL/GenBank/DDBJ whole genome shotgun (WGS) entry which is preliminary data.</text>
</comment>
<dbReference type="PANTHER" id="PTHR28008">
    <property type="entry name" value="DOMAIN PROTEIN, PUTATIVE (AFU_ORTHOLOGUE AFUA_3G10980)-RELATED"/>
    <property type="match status" value="1"/>
</dbReference>
<reference evidence="3 4" key="1">
    <citation type="submission" date="2018-08" db="EMBL/GenBank/DDBJ databases">
        <title>Mucilaginibacter terrae sp. nov., isolated from manganese diggings.</title>
        <authorList>
            <person name="Huang Y."/>
            <person name="Zhou Z."/>
        </authorList>
    </citation>
    <scope>NUCLEOTIDE SEQUENCE [LARGE SCALE GENOMIC DNA]</scope>
    <source>
        <strain evidence="3 4">ZH6</strain>
    </source>
</reference>
<keyword evidence="1" id="KW-0812">Transmembrane</keyword>
<sequence>MTGKLKYYGPAILWALFILIICSLPMGGIDKSPRFFPGFDKLVHCGLFFVLATLYCFGSIRRFKTRGLRIEIAIKNTIVLISYGALIEVLQMYIFTWRTGDATDLFADTVGACMGIFAVLVTATALNHENS</sequence>
<proteinExistence type="predicted"/>
<dbReference type="EMBL" id="QWDE01000005">
    <property type="protein sequence ID" value="RFZ81409.1"/>
    <property type="molecule type" value="Genomic_DNA"/>
</dbReference>
<gene>
    <name evidence="3" type="ORF">DYU05_19195</name>
</gene>
<feature type="transmembrane region" description="Helical" evidence="1">
    <location>
        <begin position="106"/>
        <end position="126"/>
    </location>
</feature>
<feature type="domain" description="VanZ-like" evidence="2">
    <location>
        <begin position="39"/>
        <end position="120"/>
    </location>
</feature>
<evidence type="ECO:0000259" key="2">
    <source>
        <dbReference type="Pfam" id="PF04892"/>
    </source>
</evidence>
<dbReference type="AlphaFoldDB" id="A0A3E2NK81"/>
<keyword evidence="1" id="KW-0472">Membrane</keyword>
<name>A0A3E2NK81_9SPHI</name>
<keyword evidence="1" id="KW-1133">Transmembrane helix</keyword>
<dbReference type="NCBIfam" id="NF037970">
    <property type="entry name" value="vanZ_1"/>
    <property type="match status" value="1"/>
</dbReference>
<evidence type="ECO:0000313" key="3">
    <source>
        <dbReference type="EMBL" id="RFZ81409.1"/>
    </source>
</evidence>
<organism evidence="3 4">
    <name type="scientific">Mucilaginibacter terrenus</name>
    <dbReference type="NCBI Taxonomy" id="2482727"/>
    <lineage>
        <taxon>Bacteria</taxon>
        <taxon>Pseudomonadati</taxon>
        <taxon>Bacteroidota</taxon>
        <taxon>Sphingobacteriia</taxon>
        <taxon>Sphingobacteriales</taxon>
        <taxon>Sphingobacteriaceae</taxon>
        <taxon>Mucilaginibacter</taxon>
    </lineage>
</organism>
<feature type="transmembrane region" description="Helical" evidence="1">
    <location>
        <begin position="72"/>
        <end position="94"/>
    </location>
</feature>
<accession>A0A3E2NK81</accession>